<dbReference type="EMBL" id="BMAW01086162">
    <property type="protein sequence ID" value="GFU46314.1"/>
    <property type="molecule type" value="Genomic_DNA"/>
</dbReference>
<dbReference type="Proteomes" id="UP000887013">
    <property type="component" value="Unassembled WGS sequence"/>
</dbReference>
<protein>
    <submittedName>
        <fullName evidence="1">Uncharacterized protein</fullName>
    </submittedName>
</protein>
<keyword evidence="2" id="KW-1185">Reference proteome</keyword>
<evidence type="ECO:0000313" key="2">
    <source>
        <dbReference type="Proteomes" id="UP000887013"/>
    </source>
</evidence>
<proteinExistence type="predicted"/>
<comment type="caution">
    <text evidence="1">The sequence shown here is derived from an EMBL/GenBank/DDBJ whole genome shotgun (WGS) entry which is preliminary data.</text>
</comment>
<evidence type="ECO:0000313" key="1">
    <source>
        <dbReference type="EMBL" id="GFU46314.1"/>
    </source>
</evidence>
<organism evidence="1 2">
    <name type="scientific">Nephila pilipes</name>
    <name type="common">Giant wood spider</name>
    <name type="synonym">Nephila maculata</name>
    <dbReference type="NCBI Taxonomy" id="299642"/>
    <lineage>
        <taxon>Eukaryota</taxon>
        <taxon>Metazoa</taxon>
        <taxon>Ecdysozoa</taxon>
        <taxon>Arthropoda</taxon>
        <taxon>Chelicerata</taxon>
        <taxon>Arachnida</taxon>
        <taxon>Araneae</taxon>
        <taxon>Araneomorphae</taxon>
        <taxon>Entelegynae</taxon>
        <taxon>Araneoidea</taxon>
        <taxon>Nephilidae</taxon>
        <taxon>Nephila</taxon>
    </lineage>
</organism>
<sequence length="94" mass="10784">MGFQQDQPTCHSIDLGDQHKMFMERKRIQNFVPNGPDIYSLAEDSIELSYDRTEQWNSLIIQFVGAEGWGDSSEALLQKDMRSVDSEPIIPTYS</sequence>
<reference evidence="1" key="1">
    <citation type="submission" date="2020-08" db="EMBL/GenBank/DDBJ databases">
        <title>Multicomponent nature underlies the extraordinary mechanical properties of spider dragline silk.</title>
        <authorList>
            <person name="Kono N."/>
            <person name="Nakamura H."/>
            <person name="Mori M."/>
            <person name="Yoshida Y."/>
            <person name="Ohtoshi R."/>
            <person name="Malay A.D."/>
            <person name="Moran D.A.P."/>
            <person name="Tomita M."/>
            <person name="Numata K."/>
            <person name="Arakawa K."/>
        </authorList>
    </citation>
    <scope>NUCLEOTIDE SEQUENCE</scope>
</reference>
<accession>A0A8X6UL23</accession>
<dbReference type="AlphaFoldDB" id="A0A8X6UL23"/>
<name>A0A8X6UL23_NEPPI</name>
<gene>
    <name evidence="1" type="ORF">NPIL_207411</name>
</gene>